<dbReference type="InterPro" id="IPR000209">
    <property type="entry name" value="Peptidase_S8/S53_dom"/>
</dbReference>
<protein>
    <recommendedName>
        <fullName evidence="2">Peptidase S8/S53 domain-containing protein</fullName>
    </recommendedName>
</protein>
<accession>A0A2N5P5N0</accession>
<dbReference type="Pfam" id="PF00082">
    <property type="entry name" value="Peptidase_S8"/>
    <property type="match status" value="1"/>
</dbReference>
<name>A0A2N5P5N0_MEDGN</name>
<gene>
    <name evidence="3" type="ORF">CDL26_14155</name>
</gene>
<feature type="domain" description="Peptidase S8/S53" evidence="2">
    <location>
        <begin position="3"/>
        <end position="148"/>
    </location>
</feature>
<dbReference type="Proteomes" id="UP000234891">
    <property type="component" value="Unassembled WGS sequence"/>
</dbReference>
<dbReference type="RefSeq" id="WP_101871348.1">
    <property type="nucleotide sequence ID" value="NZ_NIHS01000034.1"/>
</dbReference>
<evidence type="ECO:0000313" key="3">
    <source>
        <dbReference type="EMBL" id="PLT70450.1"/>
    </source>
</evidence>
<dbReference type="SUPFAM" id="SSF52743">
    <property type="entry name" value="Subtilisin-like"/>
    <property type="match status" value="1"/>
</dbReference>
<sequence>MRIGVLDSNGSFDNPFFRDKKIVKIDCKWKDQEYSKDTFGFTHAEYVCSFILKENPQAEIVLIPIVRKNKKSTVLDMIEGIELMIKEQVDIINMSMGDEYKYHKEVEEVCRAATEKGILIVAAYSNQKAEVTYPASFPFVMGVRCLDIENPLQVLKYDGTGKDVIFSSKFFSLYHVGIPKFYQGNSFGCAVITGYLSNYEDEYEQAILQLVHSTLNGYYSYHTLKQKQCYFLTNRIEEPLEQRFIREVTRTERCDTFENGMEKLKNKKTAEQYPVLFIDHNNYQEICEYKERIRIYAMEHPETEIVLRYPLFNMMERLGFQKKTNRDLNQFTV</sequence>
<reference evidence="3 4" key="1">
    <citation type="journal article" date="2017" name="Genome Med.">
        <title>A novel Ruminococcus gnavus clade enriched in inflammatory bowel disease patients.</title>
        <authorList>
            <person name="Hall A.B."/>
            <person name="Yassour M."/>
            <person name="Sauk J."/>
            <person name="Garner A."/>
            <person name="Jiang X."/>
            <person name="Arthur T."/>
            <person name="Lagoudas G.K."/>
            <person name="Vatanen T."/>
            <person name="Fornelos N."/>
            <person name="Wilson R."/>
            <person name="Bertha M."/>
            <person name="Cohen M."/>
            <person name="Garber J."/>
            <person name="Khalili H."/>
            <person name="Gevers D."/>
            <person name="Ananthakrishnan A.N."/>
            <person name="Kugathasan S."/>
            <person name="Lander E.S."/>
            <person name="Blainey P."/>
            <person name="Vlamakis H."/>
            <person name="Xavier R.J."/>
            <person name="Huttenhower C."/>
        </authorList>
    </citation>
    <scope>NUCLEOTIDE SEQUENCE [LARGE SCALE GENOMIC DNA]</scope>
    <source>
        <strain evidence="3 4">RJX1124</strain>
    </source>
</reference>
<dbReference type="AlphaFoldDB" id="A0A2N5P5N0"/>
<evidence type="ECO:0000256" key="1">
    <source>
        <dbReference type="PROSITE-ProRule" id="PRU01240"/>
    </source>
</evidence>
<organism evidence="3 4">
    <name type="scientific">Mediterraneibacter gnavus</name>
    <name type="common">Ruminococcus gnavus</name>
    <dbReference type="NCBI Taxonomy" id="33038"/>
    <lineage>
        <taxon>Bacteria</taxon>
        <taxon>Bacillati</taxon>
        <taxon>Bacillota</taxon>
        <taxon>Clostridia</taxon>
        <taxon>Lachnospirales</taxon>
        <taxon>Lachnospiraceae</taxon>
        <taxon>Mediterraneibacter</taxon>
    </lineage>
</organism>
<dbReference type="EMBL" id="NIHS01000034">
    <property type="protein sequence ID" value="PLT70450.1"/>
    <property type="molecule type" value="Genomic_DNA"/>
</dbReference>
<dbReference type="GO" id="GO:0004252">
    <property type="term" value="F:serine-type endopeptidase activity"/>
    <property type="evidence" value="ECO:0007669"/>
    <property type="project" value="InterPro"/>
</dbReference>
<comment type="similarity">
    <text evidence="1">Belongs to the peptidase S8 family.</text>
</comment>
<evidence type="ECO:0000259" key="2">
    <source>
        <dbReference type="Pfam" id="PF00082"/>
    </source>
</evidence>
<dbReference type="PROSITE" id="PS51892">
    <property type="entry name" value="SUBTILASE"/>
    <property type="match status" value="1"/>
</dbReference>
<comment type="caution">
    <text evidence="1">Lacks conserved residue(s) required for the propagation of feature annotation.</text>
</comment>
<comment type="caution">
    <text evidence="3">The sequence shown here is derived from an EMBL/GenBank/DDBJ whole genome shotgun (WGS) entry which is preliminary data.</text>
</comment>
<dbReference type="Gene3D" id="3.40.50.200">
    <property type="entry name" value="Peptidase S8/S53 domain"/>
    <property type="match status" value="1"/>
</dbReference>
<proteinExistence type="inferred from homology"/>
<evidence type="ECO:0000313" key="4">
    <source>
        <dbReference type="Proteomes" id="UP000234891"/>
    </source>
</evidence>
<dbReference type="GO" id="GO:0006508">
    <property type="term" value="P:proteolysis"/>
    <property type="evidence" value="ECO:0007669"/>
    <property type="project" value="InterPro"/>
</dbReference>
<dbReference type="InterPro" id="IPR036852">
    <property type="entry name" value="Peptidase_S8/S53_dom_sf"/>
</dbReference>